<sequence>MGTFVTLAEVLEERGAPLEEKEVWSVLMAAVQSLKDISSKGSGSLCSVITPGSLLLSSAGGVAFKSCARFEGVASFTAPEANQTPSSRSAPEKKSVFSLGMTLYWTVDYQLPSNQPVQLSERLNSLLLSMCEECVSLRSDLQDVLEACEQHHRHTLLPPPDRVIRQLVEDVQQDPENPVPTGSTQITDRSQTVRDRLRGLTQQNTSWAVRSRSSLCQPIRTDLTRSRMSVCHRDSTSSWLNRSPLLDGLRTPRATDSFGSSFSLSERKLKNSGPEFVRMLEEPLIVLELPESIVQSKKGKSGVSQRDLRVFMPSGQCIMVKCDVKSKSGDVFDMIIAHSNLVEHFYFGLAYFHEEELLFLDSETRLHKVAPDSWKKVPTSSFAVHFRIKFFVSDITLLLNKLTRHQYYLQLRRDLLEDRLGCDVETELFLAALALQAEYGDCMPEVYGKNYFRPEHYVSKGVLAKMAVPCLKEELLRLHANNASMVTEDSELEFLSTVQQLADFGVLVHRVAPEKKGTMGDQLLGVCAKGVIIYDVKNTVRSVSLRFHWRETLSISSSKRKFIIESSTSKKKHTFHTERSVIAKYLCDLCSAQHKFHKEMNSRQLSHSITSEDNIVQYATVLRAQNSTLARRLSTSDSGHLNHAHLSQYPPLSPGLPRADSIAGNDMSRLCDDIATRLQTKIRQQRDSLSASSPVMRRVMATTPERRPETPVVSPVFRADSQTRSLDRETVCVTLRKDPNLGLGIVIVGEDTTGRLDLGIFIASVVPGGPADRDGRIKPGGRLISLNQISLEGVTFSEAADIMQNSSNEVELIVSQSKGVKRTSSFRVLERNYESQTTLLADSRQGDDDLDELVSVMMTPKSATQLHLPEIRIRNAQDSPSLSGSCSSLRPEEFTVELRKESGSLGISIAAAVNSTNQQKGVYIKSLISGGVAELDGRIQSGDRLLEVDGTRLDGLTNQQAAERLSKTGQAVTLVFERDSPLLPRRCASPDRRSTLTAPSNAASRNNSCPVITMTTPYSIHPNDYSFVSDDNIMEVSLRKRLNGLGFSFLLAELDTSLDCGTVVLVKRLFPGQPAEESGLIQEGDVILAVNGEALKGLSYQRVMQLLRGSQSEVRLVLCRPEAGVLPPLSDKIGQLTCS</sequence>
<dbReference type="Gene3D" id="2.30.42.10">
    <property type="match status" value="3"/>
</dbReference>
<dbReference type="InterPro" id="IPR035963">
    <property type="entry name" value="FERM_2"/>
</dbReference>
<evidence type="ECO:0000256" key="1">
    <source>
        <dbReference type="ARBA" id="ARBA00022737"/>
    </source>
</evidence>
<dbReference type="SUPFAM" id="SSF47031">
    <property type="entry name" value="Second domain of FERM"/>
    <property type="match status" value="1"/>
</dbReference>
<dbReference type="InterPro" id="IPR018979">
    <property type="entry name" value="FERM_N"/>
</dbReference>
<dbReference type="SMART" id="SM00750">
    <property type="entry name" value="KIND"/>
    <property type="match status" value="1"/>
</dbReference>
<dbReference type="PROSITE" id="PS51377">
    <property type="entry name" value="KIND"/>
    <property type="match status" value="1"/>
</dbReference>
<dbReference type="InterPro" id="IPR011019">
    <property type="entry name" value="KIND_dom"/>
</dbReference>
<dbReference type="SUPFAM" id="SSF50156">
    <property type="entry name" value="PDZ domain-like"/>
    <property type="match status" value="3"/>
</dbReference>
<dbReference type="Pfam" id="PF00373">
    <property type="entry name" value="FERM_M"/>
    <property type="match status" value="1"/>
</dbReference>
<dbReference type="InterPro" id="IPR014352">
    <property type="entry name" value="FERM/acyl-CoA-bd_prot_sf"/>
</dbReference>
<accession>A0A6P8FN41</accession>
<dbReference type="SMART" id="SM00228">
    <property type="entry name" value="PDZ"/>
    <property type="match status" value="3"/>
</dbReference>
<dbReference type="PRINTS" id="PR00935">
    <property type="entry name" value="BAND41"/>
</dbReference>
<feature type="domain" description="PDZ" evidence="4">
    <location>
        <begin position="732"/>
        <end position="818"/>
    </location>
</feature>
<evidence type="ECO:0000313" key="6">
    <source>
        <dbReference type="Proteomes" id="UP000515152"/>
    </source>
</evidence>
<dbReference type="Gene3D" id="2.30.29.30">
    <property type="entry name" value="Pleckstrin-homology domain (PH domain)/Phosphotyrosine-binding domain (PTB)"/>
    <property type="match status" value="1"/>
</dbReference>
<dbReference type="SMART" id="SM00295">
    <property type="entry name" value="B41"/>
    <property type="match status" value="1"/>
</dbReference>
<dbReference type="PROSITE" id="PS50057">
    <property type="entry name" value="FERM_3"/>
    <property type="match status" value="1"/>
</dbReference>
<dbReference type="InterPro" id="IPR019749">
    <property type="entry name" value="Band_41_domain"/>
</dbReference>
<dbReference type="SUPFAM" id="SSF54236">
    <property type="entry name" value="Ubiquitin-like"/>
    <property type="match status" value="1"/>
</dbReference>
<feature type="domain" description="FERM" evidence="3">
    <location>
        <begin position="306"/>
        <end position="601"/>
    </location>
</feature>
<dbReference type="InterPro" id="IPR000299">
    <property type="entry name" value="FERM_domain"/>
</dbReference>
<dbReference type="InterPro" id="IPR018980">
    <property type="entry name" value="FERM_PH-like_C"/>
</dbReference>
<evidence type="ECO:0000259" key="4">
    <source>
        <dbReference type="PROSITE" id="PS50106"/>
    </source>
</evidence>
<dbReference type="RefSeq" id="XP_031424810.1">
    <property type="nucleotide sequence ID" value="XM_031568950.2"/>
</dbReference>
<feature type="domain" description="PDZ" evidence="4">
    <location>
        <begin position="1035"/>
        <end position="1122"/>
    </location>
</feature>
<dbReference type="InterPro" id="IPR019748">
    <property type="entry name" value="FERM_central"/>
</dbReference>
<keyword evidence="6" id="KW-1185">Reference proteome</keyword>
<dbReference type="Pfam" id="PF09380">
    <property type="entry name" value="FERM_C"/>
    <property type="match status" value="1"/>
</dbReference>
<feature type="region of interest" description="Disordered" evidence="2">
    <location>
        <begin position="987"/>
        <end position="1006"/>
    </location>
</feature>
<dbReference type="GeneID" id="105893908"/>
<dbReference type="KEGG" id="char:105893908"/>
<dbReference type="PROSITE" id="PS50106">
    <property type="entry name" value="PDZ"/>
    <property type="match status" value="3"/>
</dbReference>
<feature type="compositionally biased region" description="Polar residues" evidence="2">
    <location>
        <begin position="995"/>
        <end position="1006"/>
    </location>
</feature>
<feature type="domain" description="PDZ" evidence="4">
    <location>
        <begin position="895"/>
        <end position="980"/>
    </location>
</feature>
<dbReference type="InterPro" id="IPR011993">
    <property type="entry name" value="PH-like_dom_sf"/>
</dbReference>
<dbReference type="InterPro" id="IPR052074">
    <property type="entry name" value="NonRcpt_TyrProt_Phosphatase"/>
</dbReference>
<dbReference type="Proteomes" id="UP000515152">
    <property type="component" value="Chromosome 1"/>
</dbReference>
<dbReference type="AlphaFoldDB" id="A0A6P8FN41"/>
<gene>
    <name evidence="7" type="primary">frmpd2</name>
</gene>
<dbReference type="Gene3D" id="1.10.510.10">
    <property type="entry name" value="Transferase(Phosphotransferase) domain 1"/>
    <property type="match status" value="1"/>
</dbReference>
<proteinExistence type="predicted"/>
<dbReference type="CDD" id="cd06792">
    <property type="entry name" value="PDZ2-PTPN13_FRMPD2-like"/>
    <property type="match status" value="1"/>
</dbReference>
<dbReference type="SMART" id="SM01196">
    <property type="entry name" value="FERM_C"/>
    <property type="match status" value="1"/>
</dbReference>
<organism evidence="6 7">
    <name type="scientific">Clupea harengus</name>
    <name type="common">Atlantic herring</name>
    <dbReference type="NCBI Taxonomy" id="7950"/>
    <lineage>
        <taxon>Eukaryota</taxon>
        <taxon>Metazoa</taxon>
        <taxon>Chordata</taxon>
        <taxon>Craniata</taxon>
        <taxon>Vertebrata</taxon>
        <taxon>Euteleostomi</taxon>
        <taxon>Actinopterygii</taxon>
        <taxon>Neopterygii</taxon>
        <taxon>Teleostei</taxon>
        <taxon>Clupei</taxon>
        <taxon>Clupeiformes</taxon>
        <taxon>Clupeoidei</taxon>
        <taxon>Clupeidae</taxon>
        <taxon>Clupea</taxon>
    </lineage>
</organism>
<protein>
    <submittedName>
        <fullName evidence="7">Tyrosine-protein phosphatase non-receptor type 13 isoform X1</fullName>
    </submittedName>
</protein>
<name>A0A6P8FN41_CLUHA</name>
<dbReference type="InterPro" id="IPR011009">
    <property type="entry name" value="Kinase-like_dom_sf"/>
</dbReference>
<dbReference type="CTD" id="143162"/>
<dbReference type="InterPro" id="IPR029071">
    <property type="entry name" value="Ubiquitin-like_domsf"/>
</dbReference>
<dbReference type="PANTHER" id="PTHR46900">
    <property type="entry name" value="TYROSINE-PROTEIN PHOSPHATASE NON-RECEPTOR TYPE 13"/>
    <property type="match status" value="1"/>
</dbReference>
<dbReference type="Pfam" id="PF00595">
    <property type="entry name" value="PDZ"/>
    <property type="match status" value="3"/>
</dbReference>
<feature type="domain" description="KIND" evidence="5">
    <location>
        <begin position="5"/>
        <end position="204"/>
    </location>
</feature>
<dbReference type="InterPro" id="IPR001478">
    <property type="entry name" value="PDZ"/>
</dbReference>
<dbReference type="SUPFAM" id="SSF50729">
    <property type="entry name" value="PH domain-like"/>
    <property type="match status" value="1"/>
</dbReference>
<evidence type="ECO:0000256" key="2">
    <source>
        <dbReference type="SAM" id="MobiDB-lite"/>
    </source>
</evidence>
<keyword evidence="1" id="KW-0677">Repeat</keyword>
<dbReference type="InterPro" id="IPR036034">
    <property type="entry name" value="PDZ_sf"/>
</dbReference>
<evidence type="ECO:0000259" key="5">
    <source>
        <dbReference type="PROSITE" id="PS51377"/>
    </source>
</evidence>
<evidence type="ECO:0000313" key="7">
    <source>
        <dbReference type="RefSeq" id="XP_031424810.1"/>
    </source>
</evidence>
<reference evidence="7" key="1">
    <citation type="submission" date="2025-08" db="UniProtKB">
        <authorList>
            <consortium name="RefSeq"/>
        </authorList>
    </citation>
    <scope>IDENTIFICATION</scope>
</reference>
<dbReference type="Gene3D" id="3.10.20.90">
    <property type="entry name" value="Phosphatidylinositol 3-kinase Catalytic Subunit, Chain A, domain 1"/>
    <property type="match status" value="1"/>
</dbReference>
<evidence type="ECO:0000259" key="3">
    <source>
        <dbReference type="PROSITE" id="PS50057"/>
    </source>
</evidence>
<dbReference type="PANTHER" id="PTHR46900:SF4">
    <property type="entry name" value="FERM AND PDZ DOMAIN CONTAINING 2"/>
    <property type="match status" value="1"/>
</dbReference>
<dbReference type="SUPFAM" id="SSF56112">
    <property type="entry name" value="Protein kinase-like (PK-like)"/>
    <property type="match status" value="1"/>
</dbReference>
<dbReference type="OrthoDB" id="165498at2759"/>
<dbReference type="Pfam" id="PF09379">
    <property type="entry name" value="FERM_N"/>
    <property type="match status" value="1"/>
</dbReference>
<dbReference type="Gene3D" id="1.20.80.10">
    <property type="match status" value="1"/>
</dbReference>
<dbReference type="CDD" id="cd14473">
    <property type="entry name" value="FERM_B-lobe"/>
    <property type="match status" value="1"/>
</dbReference>